<dbReference type="WBParaSite" id="HDID_0001084601-mRNA-1">
    <property type="protein sequence ID" value="HDID_0001084601-mRNA-1"/>
    <property type="gene ID" value="HDID_0001084601"/>
</dbReference>
<sequence>MEAKKISRHDTLHQATLQSRVVVNDEREKSITGRSRKASRSNAMRQNSSLQNMTIISKELKRSFGCPKLVQVSPSVISASGGSVKRAWELSSDVKHSDSSISTATHKAD</sequence>
<reference evidence="2 3" key="2">
    <citation type="submission" date="2018-11" db="EMBL/GenBank/DDBJ databases">
        <authorList>
            <consortium name="Pathogen Informatics"/>
        </authorList>
    </citation>
    <scope>NUCLEOTIDE SEQUENCE [LARGE SCALE GENOMIC DNA]</scope>
</reference>
<dbReference type="EMBL" id="UYSG01012004">
    <property type="protein sequence ID" value="VDL64144.1"/>
    <property type="molecule type" value="Genomic_DNA"/>
</dbReference>
<reference evidence="4" key="1">
    <citation type="submission" date="2017-02" db="UniProtKB">
        <authorList>
            <consortium name="WormBaseParasite"/>
        </authorList>
    </citation>
    <scope>IDENTIFICATION</scope>
</reference>
<evidence type="ECO:0000313" key="4">
    <source>
        <dbReference type="WBParaSite" id="HDID_0001084601-mRNA-1"/>
    </source>
</evidence>
<evidence type="ECO:0000256" key="1">
    <source>
        <dbReference type="SAM" id="MobiDB-lite"/>
    </source>
</evidence>
<feature type="region of interest" description="Disordered" evidence="1">
    <location>
        <begin position="90"/>
        <end position="109"/>
    </location>
</feature>
<protein>
    <submittedName>
        <fullName evidence="2 4">Uncharacterized protein</fullName>
    </submittedName>
</protein>
<organism evidence="4">
    <name type="scientific">Hymenolepis diminuta</name>
    <name type="common">Rat tapeworm</name>
    <dbReference type="NCBI Taxonomy" id="6216"/>
    <lineage>
        <taxon>Eukaryota</taxon>
        <taxon>Metazoa</taxon>
        <taxon>Spiralia</taxon>
        <taxon>Lophotrochozoa</taxon>
        <taxon>Platyhelminthes</taxon>
        <taxon>Cestoda</taxon>
        <taxon>Eucestoda</taxon>
        <taxon>Cyclophyllidea</taxon>
        <taxon>Hymenolepididae</taxon>
        <taxon>Hymenolepis</taxon>
    </lineage>
</organism>
<name>A0A0R3SYK1_HYMDI</name>
<feature type="compositionally biased region" description="Polar residues" evidence="1">
    <location>
        <begin position="40"/>
        <end position="49"/>
    </location>
</feature>
<dbReference type="Proteomes" id="UP000274504">
    <property type="component" value="Unassembled WGS sequence"/>
</dbReference>
<accession>A0A0R3SYK1</accession>
<evidence type="ECO:0000313" key="3">
    <source>
        <dbReference type="Proteomes" id="UP000274504"/>
    </source>
</evidence>
<proteinExistence type="predicted"/>
<evidence type="ECO:0000313" key="2">
    <source>
        <dbReference type="EMBL" id="VDL64144.1"/>
    </source>
</evidence>
<dbReference type="AlphaFoldDB" id="A0A0R3SYK1"/>
<gene>
    <name evidence="2" type="ORF">HDID_LOCUS10844</name>
</gene>
<feature type="region of interest" description="Disordered" evidence="1">
    <location>
        <begin position="25"/>
        <end position="49"/>
    </location>
</feature>